<dbReference type="RefSeq" id="WP_344464732.1">
    <property type="nucleotide sequence ID" value="NZ_BAAANT010000013.1"/>
</dbReference>
<sequence>MSLTGKHILSSDLFDRDELERLFRLADLLVPVARGEQVTRVLEGAVMASLFFEASTRTRLSCESAFLRLGGAVSSTTGSEVTSMSKGESLADTGRVVGGYCDLVVMRHPEVESIHEFAAATNTPVVNAGNGAGEHPTQALLDMFTLHREFARLGKTMDGRRIALVGDLRHGRTVHSLMKLLSRYDSMTIACVSPAELGMPAPLLELAAARGHRIEESDQPATALKDADVVYTTRLQTERFADKPMPYSDDFRIDSSLVNRVCRADAVIMHPLPRDSRPGSNDLSADLNGDPRLAIFRQTDAGIPTRMALFASVLGVADGIAASLRPATWHRPAFTGPDDAPFYRNSTR</sequence>
<evidence type="ECO:0000256" key="9">
    <source>
        <dbReference type="RuleBase" id="RU003634"/>
    </source>
</evidence>
<comment type="similarity">
    <text evidence="2">Belongs to the aspartate/ornithine carbamoyltransferase superfamily. ATCase family.</text>
</comment>
<dbReference type="PRINTS" id="PR00101">
    <property type="entry name" value="ATCASE"/>
</dbReference>
<dbReference type="SUPFAM" id="SSF53671">
    <property type="entry name" value="Aspartate/ornithine carbamoyltransferase"/>
    <property type="match status" value="1"/>
</dbReference>
<keyword evidence="5" id="KW-0665">Pyrimidine biosynthesis</keyword>
<proteinExistence type="inferred from homology"/>
<dbReference type="InterPro" id="IPR006132">
    <property type="entry name" value="Asp/Orn_carbamoyltranf_P-bd"/>
</dbReference>
<dbReference type="InterPro" id="IPR006130">
    <property type="entry name" value="Asp/Orn_carbamoylTrfase"/>
</dbReference>
<evidence type="ECO:0000256" key="3">
    <source>
        <dbReference type="ARBA" id="ARBA00013008"/>
    </source>
</evidence>
<dbReference type="PANTHER" id="PTHR45753:SF6">
    <property type="entry name" value="ASPARTATE CARBAMOYLTRANSFERASE"/>
    <property type="match status" value="1"/>
</dbReference>
<dbReference type="InterPro" id="IPR002082">
    <property type="entry name" value="Asp_carbamoyltransf"/>
</dbReference>
<dbReference type="InterPro" id="IPR006131">
    <property type="entry name" value="Asp_carbamoyltransf_Asp/Orn-bd"/>
</dbReference>
<feature type="domain" description="Aspartate/ornithine carbamoyltransferase Asp/Orn-binding" evidence="10">
    <location>
        <begin position="159"/>
        <end position="312"/>
    </location>
</feature>
<dbReference type="Proteomes" id="UP001422759">
    <property type="component" value="Unassembled WGS sequence"/>
</dbReference>
<evidence type="ECO:0000313" key="12">
    <source>
        <dbReference type="EMBL" id="GAA2142958.1"/>
    </source>
</evidence>
<dbReference type="NCBIfam" id="TIGR00670">
    <property type="entry name" value="asp_carb_tr"/>
    <property type="match status" value="1"/>
</dbReference>
<dbReference type="EMBL" id="BAAANT010000013">
    <property type="protein sequence ID" value="GAA2142958.1"/>
    <property type="molecule type" value="Genomic_DNA"/>
</dbReference>
<reference evidence="12 13" key="1">
    <citation type="journal article" date="2019" name="Int. J. Syst. Evol. Microbiol.">
        <title>The Global Catalogue of Microorganisms (GCM) 10K type strain sequencing project: providing services to taxonomists for standard genome sequencing and annotation.</title>
        <authorList>
            <consortium name="The Broad Institute Genomics Platform"/>
            <consortium name="The Broad Institute Genome Sequencing Center for Infectious Disease"/>
            <person name="Wu L."/>
            <person name="Ma J."/>
        </authorList>
    </citation>
    <scope>NUCLEOTIDE SEQUENCE [LARGE SCALE GENOMIC DNA]</scope>
    <source>
        <strain evidence="12 13">JCM 14560</strain>
    </source>
</reference>
<dbReference type="Gene3D" id="3.40.50.1370">
    <property type="entry name" value="Aspartate/ornithine carbamoyltransferase"/>
    <property type="match status" value="2"/>
</dbReference>
<evidence type="ECO:0000256" key="4">
    <source>
        <dbReference type="ARBA" id="ARBA00022679"/>
    </source>
</evidence>
<evidence type="ECO:0000256" key="5">
    <source>
        <dbReference type="ARBA" id="ARBA00022975"/>
    </source>
</evidence>
<evidence type="ECO:0000256" key="1">
    <source>
        <dbReference type="ARBA" id="ARBA00004852"/>
    </source>
</evidence>
<evidence type="ECO:0000259" key="10">
    <source>
        <dbReference type="Pfam" id="PF00185"/>
    </source>
</evidence>
<evidence type="ECO:0000313" key="13">
    <source>
        <dbReference type="Proteomes" id="UP001422759"/>
    </source>
</evidence>
<evidence type="ECO:0000256" key="7">
    <source>
        <dbReference type="ARBA" id="ARBA00048859"/>
    </source>
</evidence>
<gene>
    <name evidence="12" type="ORF">GCM10009760_28720</name>
</gene>
<keyword evidence="4 9" id="KW-0808">Transferase</keyword>
<comment type="pathway">
    <text evidence="1">Pyrimidine metabolism; UMP biosynthesis via de novo pathway; (S)-dihydroorotate from bicarbonate: step 2/3.</text>
</comment>
<dbReference type="Pfam" id="PF00185">
    <property type="entry name" value="OTCace"/>
    <property type="match status" value="1"/>
</dbReference>
<comment type="catalytic activity">
    <reaction evidence="7">
        <text>carbamoyl phosphate + L-aspartate = N-carbamoyl-L-aspartate + phosphate + H(+)</text>
        <dbReference type="Rhea" id="RHEA:20013"/>
        <dbReference type="ChEBI" id="CHEBI:15378"/>
        <dbReference type="ChEBI" id="CHEBI:29991"/>
        <dbReference type="ChEBI" id="CHEBI:32814"/>
        <dbReference type="ChEBI" id="CHEBI:43474"/>
        <dbReference type="ChEBI" id="CHEBI:58228"/>
        <dbReference type="EC" id="2.1.3.2"/>
    </reaction>
</comment>
<feature type="domain" description="Aspartate/ornithine carbamoyltransferase carbamoyl-P binding" evidence="11">
    <location>
        <begin position="6"/>
        <end position="147"/>
    </location>
</feature>
<comment type="function">
    <text evidence="6">Catalyzes the condensation of carbamoyl phosphate and aspartate to form carbamoyl aspartate and inorganic phosphate, the committed step in the de novo pyrimidine nucleotide biosynthesis pathway.</text>
</comment>
<organism evidence="12 13">
    <name type="scientific">Kitasatospora kazusensis</name>
    <dbReference type="NCBI Taxonomy" id="407974"/>
    <lineage>
        <taxon>Bacteria</taxon>
        <taxon>Bacillati</taxon>
        <taxon>Actinomycetota</taxon>
        <taxon>Actinomycetes</taxon>
        <taxon>Kitasatosporales</taxon>
        <taxon>Streptomycetaceae</taxon>
        <taxon>Kitasatospora</taxon>
    </lineage>
</organism>
<dbReference type="Pfam" id="PF02729">
    <property type="entry name" value="OTCace_N"/>
    <property type="match status" value="1"/>
</dbReference>
<evidence type="ECO:0000256" key="8">
    <source>
        <dbReference type="NCBIfam" id="TIGR00670"/>
    </source>
</evidence>
<protein>
    <recommendedName>
        <fullName evidence="3 8">Aspartate carbamoyltransferase</fullName>
        <ecNumber evidence="3 8">2.1.3.2</ecNumber>
    </recommendedName>
</protein>
<evidence type="ECO:0000256" key="2">
    <source>
        <dbReference type="ARBA" id="ARBA00008896"/>
    </source>
</evidence>
<dbReference type="InterPro" id="IPR036901">
    <property type="entry name" value="Asp/Orn_carbamoylTrfase_sf"/>
</dbReference>
<name>A0ABN2ZIY4_9ACTN</name>
<dbReference type="PANTHER" id="PTHR45753">
    <property type="entry name" value="ORNITHINE CARBAMOYLTRANSFERASE, MITOCHONDRIAL"/>
    <property type="match status" value="1"/>
</dbReference>
<dbReference type="PRINTS" id="PR00100">
    <property type="entry name" value="AOTCASE"/>
</dbReference>
<evidence type="ECO:0000256" key="6">
    <source>
        <dbReference type="ARBA" id="ARBA00043884"/>
    </source>
</evidence>
<dbReference type="EC" id="2.1.3.2" evidence="3 8"/>
<dbReference type="PROSITE" id="PS00097">
    <property type="entry name" value="CARBAMOYLTRANSFERASE"/>
    <property type="match status" value="1"/>
</dbReference>
<comment type="caution">
    <text evidence="12">The sequence shown here is derived from an EMBL/GenBank/DDBJ whole genome shotgun (WGS) entry which is preliminary data.</text>
</comment>
<evidence type="ECO:0000259" key="11">
    <source>
        <dbReference type="Pfam" id="PF02729"/>
    </source>
</evidence>
<accession>A0ABN2ZIY4</accession>
<keyword evidence="13" id="KW-1185">Reference proteome</keyword>